<protein>
    <submittedName>
        <fullName evidence="5">Transcriptional regulator, HxlR family</fullName>
    </submittedName>
</protein>
<dbReference type="PROSITE" id="PS51118">
    <property type="entry name" value="HTH_HXLR"/>
    <property type="match status" value="1"/>
</dbReference>
<dbReference type="AlphaFoldDB" id="A0A0E3S0I6"/>
<evidence type="ECO:0000256" key="1">
    <source>
        <dbReference type="ARBA" id="ARBA00023015"/>
    </source>
</evidence>
<dbReference type="PANTHER" id="PTHR33204">
    <property type="entry name" value="TRANSCRIPTIONAL REGULATOR, MARR FAMILY"/>
    <property type="match status" value="1"/>
</dbReference>
<dbReference type="GO" id="GO:0003677">
    <property type="term" value="F:DNA binding"/>
    <property type="evidence" value="ECO:0007669"/>
    <property type="project" value="UniProtKB-KW"/>
</dbReference>
<name>A0A0E3S0I6_9EURY</name>
<evidence type="ECO:0000313" key="6">
    <source>
        <dbReference type="Proteomes" id="UP000033072"/>
    </source>
</evidence>
<reference evidence="5 6" key="1">
    <citation type="submission" date="2014-07" db="EMBL/GenBank/DDBJ databases">
        <title>Methanogenic archaea and the global carbon cycle.</title>
        <authorList>
            <person name="Henriksen J.R."/>
            <person name="Luke J."/>
            <person name="Reinhart S."/>
            <person name="Benedict M.N."/>
            <person name="Youngblut N.D."/>
            <person name="Metcalf M.E."/>
            <person name="Whitaker R.J."/>
            <person name="Metcalf W.W."/>
        </authorList>
    </citation>
    <scope>NUCLEOTIDE SEQUENCE [LARGE SCALE GENOMIC DNA]</scope>
    <source>
        <strain evidence="5 6">Z-7289</strain>
    </source>
</reference>
<dbReference type="KEGG" id="mls:MSLAZ_0215"/>
<dbReference type="HOGENOM" id="CLU_111585_5_1_2"/>
<dbReference type="Proteomes" id="UP000033072">
    <property type="component" value="Chromosome"/>
</dbReference>
<feature type="domain" description="HTH hxlR-type" evidence="4">
    <location>
        <begin position="14"/>
        <end position="112"/>
    </location>
</feature>
<evidence type="ECO:0000259" key="4">
    <source>
        <dbReference type="PROSITE" id="PS51118"/>
    </source>
</evidence>
<gene>
    <name evidence="5" type="ORF">MSLAZ_0215</name>
</gene>
<sequence>MVNEAPKNNKHYNCPVEATLDVIGGKWKPLILWQLRAEKLRFSGLQQSMQGISPKMLTKQLRELEADGLVLREAYPEIPPRVEYSLTEFGKTVLPVLDALCEWGNGYLGREYILDKNEKIKTADSISQ</sequence>
<dbReference type="GeneID" id="24804887"/>
<keyword evidence="2" id="KW-0238">DNA-binding</keyword>
<evidence type="ECO:0000256" key="3">
    <source>
        <dbReference type="ARBA" id="ARBA00023163"/>
    </source>
</evidence>
<dbReference type="InterPro" id="IPR002577">
    <property type="entry name" value="HTH_HxlR"/>
</dbReference>
<dbReference type="Pfam" id="PF01638">
    <property type="entry name" value="HxlR"/>
    <property type="match status" value="1"/>
</dbReference>
<dbReference type="InterPro" id="IPR036388">
    <property type="entry name" value="WH-like_DNA-bd_sf"/>
</dbReference>
<dbReference type="Gene3D" id="1.10.10.10">
    <property type="entry name" value="Winged helix-like DNA-binding domain superfamily/Winged helix DNA-binding domain"/>
    <property type="match status" value="1"/>
</dbReference>
<accession>A0A0E3S0I6</accession>
<proteinExistence type="predicted"/>
<dbReference type="InterPro" id="IPR036390">
    <property type="entry name" value="WH_DNA-bd_sf"/>
</dbReference>
<evidence type="ECO:0000256" key="2">
    <source>
        <dbReference type="ARBA" id="ARBA00023125"/>
    </source>
</evidence>
<dbReference type="EMBL" id="CP009515">
    <property type="protein sequence ID" value="AKB73476.1"/>
    <property type="molecule type" value="Genomic_DNA"/>
</dbReference>
<keyword evidence="6" id="KW-1185">Reference proteome</keyword>
<dbReference type="PATRIC" id="fig|1434111.4.peg.267"/>
<organism evidence="5 6">
    <name type="scientific">Methanosarcina lacustris Z-7289</name>
    <dbReference type="NCBI Taxonomy" id="1434111"/>
    <lineage>
        <taxon>Archaea</taxon>
        <taxon>Methanobacteriati</taxon>
        <taxon>Methanobacteriota</taxon>
        <taxon>Stenosarchaea group</taxon>
        <taxon>Methanomicrobia</taxon>
        <taxon>Methanosarcinales</taxon>
        <taxon>Methanosarcinaceae</taxon>
        <taxon>Methanosarcina</taxon>
    </lineage>
</organism>
<keyword evidence="1" id="KW-0805">Transcription regulation</keyword>
<dbReference type="SUPFAM" id="SSF46785">
    <property type="entry name" value="Winged helix' DNA-binding domain"/>
    <property type="match status" value="1"/>
</dbReference>
<keyword evidence="3" id="KW-0804">Transcription</keyword>
<dbReference type="PANTHER" id="PTHR33204:SF29">
    <property type="entry name" value="TRANSCRIPTIONAL REGULATOR"/>
    <property type="match status" value="1"/>
</dbReference>
<evidence type="ECO:0000313" key="5">
    <source>
        <dbReference type="EMBL" id="AKB73476.1"/>
    </source>
</evidence>
<dbReference type="OrthoDB" id="10490at2157"/>
<dbReference type="RefSeq" id="WP_048124316.1">
    <property type="nucleotide sequence ID" value="NZ_CP009515.1"/>
</dbReference>